<dbReference type="SUPFAM" id="SSF81901">
    <property type="entry name" value="HCP-like"/>
    <property type="match status" value="1"/>
</dbReference>
<dbReference type="AlphaFoldDB" id="A0A423PN71"/>
<accession>A0A423PN71</accession>
<dbReference type="Proteomes" id="UP000283993">
    <property type="component" value="Unassembled WGS sequence"/>
</dbReference>
<dbReference type="Pfam" id="PF08238">
    <property type="entry name" value="Sel1"/>
    <property type="match status" value="3"/>
</dbReference>
<reference evidence="3 4" key="1">
    <citation type="submission" date="2013-10" db="EMBL/GenBank/DDBJ databases">
        <title>Salinisphaera orenii MK-B5 Genome Sequencing.</title>
        <authorList>
            <person name="Lai Q."/>
            <person name="Li C."/>
            <person name="Shao Z."/>
        </authorList>
    </citation>
    <scope>NUCLEOTIDE SEQUENCE [LARGE SCALE GENOMIC DNA]</scope>
    <source>
        <strain evidence="3 4">MK-B5</strain>
    </source>
</reference>
<dbReference type="InterPro" id="IPR011990">
    <property type="entry name" value="TPR-like_helical_dom_sf"/>
</dbReference>
<dbReference type="InterPro" id="IPR010466">
    <property type="entry name" value="DUF1058"/>
</dbReference>
<dbReference type="PANTHER" id="PTHR45011:SF1">
    <property type="entry name" value="DAP3-BINDING CELL DEATH ENHANCER 1"/>
    <property type="match status" value="1"/>
</dbReference>
<evidence type="ECO:0000259" key="2">
    <source>
        <dbReference type="PROSITE" id="PS51781"/>
    </source>
</evidence>
<keyword evidence="4" id="KW-1185">Reference proteome</keyword>
<dbReference type="InterPro" id="IPR006597">
    <property type="entry name" value="Sel1-like"/>
</dbReference>
<dbReference type="Pfam" id="PF08239">
    <property type="entry name" value="SH3_3"/>
    <property type="match status" value="1"/>
</dbReference>
<protein>
    <recommendedName>
        <fullName evidence="2">SH3b domain-containing protein</fullName>
    </recommendedName>
</protein>
<feature type="signal peptide" evidence="1">
    <location>
        <begin position="1"/>
        <end position="25"/>
    </location>
</feature>
<dbReference type="Gene3D" id="1.25.40.10">
    <property type="entry name" value="Tetratricopeptide repeat domain"/>
    <property type="match status" value="1"/>
</dbReference>
<proteinExistence type="predicted"/>
<feature type="domain" description="SH3b" evidence="2">
    <location>
        <begin position="295"/>
        <end position="359"/>
    </location>
</feature>
<evidence type="ECO:0000313" key="3">
    <source>
        <dbReference type="EMBL" id="ROO27027.1"/>
    </source>
</evidence>
<organism evidence="3 4">
    <name type="scientific">Salinisphaera orenii MK-B5</name>
    <dbReference type="NCBI Taxonomy" id="856730"/>
    <lineage>
        <taxon>Bacteria</taxon>
        <taxon>Pseudomonadati</taxon>
        <taxon>Pseudomonadota</taxon>
        <taxon>Gammaproteobacteria</taxon>
        <taxon>Salinisphaerales</taxon>
        <taxon>Salinisphaeraceae</taxon>
        <taxon>Salinisphaera</taxon>
    </lineage>
</organism>
<keyword evidence="1" id="KW-0732">Signal</keyword>
<evidence type="ECO:0000256" key="1">
    <source>
        <dbReference type="SAM" id="SignalP"/>
    </source>
</evidence>
<dbReference type="SMART" id="SM00671">
    <property type="entry name" value="SEL1"/>
    <property type="match status" value="3"/>
</dbReference>
<dbReference type="PANTHER" id="PTHR45011">
    <property type="entry name" value="DAP3-BINDING CELL DEATH ENHANCER 1"/>
    <property type="match status" value="1"/>
</dbReference>
<sequence length="376" mass="38964">MIRAALVVGLVLVLGLGLSAPAAVADTRAGIAAHARGDYAAAAEAWQSPAAEGAARAQYGLGLLHAEGRGVPADPARALGWYTRAAERGFAPAQYNLAVLHERGAGVPRDIAQAVFWYAEAARRDFAPAATNLALAYLDGRGLPRNLEAAVQTLAVATPADRARLRSALPAARVGPARVNLRAGPSLNAAVRSRLAAATPLRVYRRQRGWVEVWAADGERVGWVAERLLRGVPKSLSLDLEGLRRGPLNGFDAAAAPRRVPARGAGSEPPTLAAYVGLPALFADIDAGRGRDSPEAMRRVATPRLNVRAGPGTDRAVVATLSRGATVRVLGRAGGWRRVRYGAEAAEGWVAAFLLAPAVGAESAADTRPAVGTGGG</sequence>
<dbReference type="SMART" id="SM00287">
    <property type="entry name" value="SH3b"/>
    <property type="match status" value="2"/>
</dbReference>
<dbReference type="EMBL" id="AYKH01000016">
    <property type="protein sequence ID" value="ROO27027.1"/>
    <property type="molecule type" value="Genomic_DNA"/>
</dbReference>
<dbReference type="Pfam" id="PF06347">
    <property type="entry name" value="SH3_4"/>
    <property type="match status" value="1"/>
</dbReference>
<dbReference type="InterPro" id="IPR052748">
    <property type="entry name" value="ISR_Activator"/>
</dbReference>
<dbReference type="PROSITE" id="PS51781">
    <property type="entry name" value="SH3B"/>
    <property type="match status" value="1"/>
</dbReference>
<evidence type="ECO:0000313" key="4">
    <source>
        <dbReference type="Proteomes" id="UP000283993"/>
    </source>
</evidence>
<gene>
    <name evidence="3" type="ORF">SAOR_09425</name>
</gene>
<dbReference type="InterPro" id="IPR003646">
    <property type="entry name" value="SH3-like_bac-type"/>
</dbReference>
<feature type="chain" id="PRO_5018988605" description="SH3b domain-containing protein" evidence="1">
    <location>
        <begin position="26"/>
        <end position="376"/>
    </location>
</feature>
<dbReference type="Gene3D" id="2.30.30.40">
    <property type="entry name" value="SH3 Domains"/>
    <property type="match status" value="2"/>
</dbReference>
<comment type="caution">
    <text evidence="3">The sequence shown here is derived from an EMBL/GenBank/DDBJ whole genome shotgun (WGS) entry which is preliminary data.</text>
</comment>
<dbReference type="RefSeq" id="WP_123631209.1">
    <property type="nucleotide sequence ID" value="NZ_AYKH01000016.1"/>
</dbReference>
<name>A0A423PN71_9GAMM</name>